<accession>A0ABQ2RDX2</accession>
<name>A0ABQ2RDX2_9ACTN</name>
<evidence type="ECO:0000313" key="3">
    <source>
        <dbReference type="Proteomes" id="UP000611554"/>
    </source>
</evidence>
<dbReference type="InterPro" id="IPR013096">
    <property type="entry name" value="Cupin_2"/>
</dbReference>
<dbReference type="Gene3D" id="2.60.120.10">
    <property type="entry name" value="Jelly Rolls"/>
    <property type="match status" value="1"/>
</dbReference>
<reference evidence="3" key="1">
    <citation type="journal article" date="2019" name="Int. J. Syst. Evol. Microbiol.">
        <title>The Global Catalogue of Microorganisms (GCM) 10K type strain sequencing project: providing services to taxonomists for standard genome sequencing and annotation.</title>
        <authorList>
            <consortium name="The Broad Institute Genomics Platform"/>
            <consortium name="The Broad Institute Genome Sequencing Center for Infectious Disease"/>
            <person name="Wu L."/>
            <person name="Ma J."/>
        </authorList>
    </citation>
    <scope>NUCLEOTIDE SEQUENCE [LARGE SCALE GENOMIC DNA]</scope>
    <source>
        <strain evidence="3">JCM 3115</strain>
    </source>
</reference>
<dbReference type="SUPFAM" id="SSF51182">
    <property type="entry name" value="RmlC-like cupins"/>
    <property type="match status" value="1"/>
</dbReference>
<evidence type="ECO:0000259" key="1">
    <source>
        <dbReference type="Pfam" id="PF07883"/>
    </source>
</evidence>
<dbReference type="InterPro" id="IPR011051">
    <property type="entry name" value="RmlC_Cupin_sf"/>
</dbReference>
<gene>
    <name evidence="2" type="ORF">GCM10010140_61640</name>
</gene>
<organism evidence="2 3">
    <name type="scientific">Streptosporangium pseudovulgare</name>
    <dbReference type="NCBI Taxonomy" id="35765"/>
    <lineage>
        <taxon>Bacteria</taxon>
        <taxon>Bacillati</taxon>
        <taxon>Actinomycetota</taxon>
        <taxon>Actinomycetes</taxon>
        <taxon>Streptosporangiales</taxon>
        <taxon>Streptosporangiaceae</taxon>
        <taxon>Streptosporangium</taxon>
    </lineage>
</organism>
<proteinExistence type="predicted"/>
<dbReference type="EMBL" id="BMQJ01000018">
    <property type="protein sequence ID" value="GGQ22908.1"/>
    <property type="molecule type" value="Genomic_DNA"/>
</dbReference>
<feature type="domain" description="Cupin type-2" evidence="1">
    <location>
        <begin position="49"/>
        <end position="115"/>
    </location>
</feature>
<dbReference type="InterPro" id="IPR014710">
    <property type="entry name" value="RmlC-like_jellyroll"/>
</dbReference>
<keyword evidence="3" id="KW-1185">Reference proteome</keyword>
<dbReference type="Pfam" id="PF07883">
    <property type="entry name" value="Cupin_2"/>
    <property type="match status" value="1"/>
</dbReference>
<protein>
    <recommendedName>
        <fullName evidence="1">Cupin type-2 domain-containing protein</fullName>
    </recommendedName>
</protein>
<sequence>MVSPGIGLPGMVAAMEIIKGAGEWAQPAAGAANDWVEQLRVPDLSVGTYCIPAGGADTQSPHTEDEIYVVTAGRARIVTPGGEAEVGPGAVVFVPAGEEHRFVDVTEDLALLVVFGPAYGSRTDSRP</sequence>
<dbReference type="Proteomes" id="UP000611554">
    <property type="component" value="Unassembled WGS sequence"/>
</dbReference>
<evidence type="ECO:0000313" key="2">
    <source>
        <dbReference type="EMBL" id="GGQ22908.1"/>
    </source>
</evidence>
<comment type="caution">
    <text evidence="2">The sequence shown here is derived from an EMBL/GenBank/DDBJ whole genome shotgun (WGS) entry which is preliminary data.</text>
</comment>